<protein>
    <submittedName>
        <fullName evidence="6">Glycosyltransferase family 4 protein</fullName>
    </submittedName>
</protein>
<dbReference type="InterPro" id="IPR001296">
    <property type="entry name" value="Glyco_trans_1"/>
</dbReference>
<dbReference type="RefSeq" id="WP_012734817.1">
    <property type="nucleotide sequence ID" value="NZ_CP021074.1"/>
</dbReference>
<evidence type="ECO:0000313" key="6">
    <source>
        <dbReference type="EMBL" id="QPQ94318.1"/>
    </source>
</evidence>
<feature type="domain" description="Glycosyl transferase family 1" evidence="4">
    <location>
        <begin position="194"/>
        <end position="332"/>
    </location>
</feature>
<dbReference type="Proteomes" id="UP000594892">
    <property type="component" value="Chromosome 2"/>
</dbReference>
<evidence type="ECO:0000256" key="3">
    <source>
        <dbReference type="ARBA" id="ARBA00022679"/>
    </source>
</evidence>
<feature type="domain" description="Glycosyltransferase subfamily 4-like N-terminal" evidence="5">
    <location>
        <begin position="35"/>
        <end position="178"/>
    </location>
</feature>
<comment type="similarity">
    <text evidence="1">Belongs to the glycosyltransferase group 1 family. Glycosyltransferase 4 subfamily.</text>
</comment>
<dbReference type="EMBL" id="CP099587">
    <property type="protein sequence ID" value="USS46779.1"/>
    <property type="molecule type" value="Genomic_DNA"/>
</dbReference>
<evidence type="ECO:0000259" key="5">
    <source>
        <dbReference type="Pfam" id="PF13439"/>
    </source>
</evidence>
<reference evidence="7" key="2">
    <citation type="submission" date="2022-06" db="EMBL/GenBank/DDBJ databases">
        <title>Draft genome sequence of Burkholderia glumae strain GR20004 isolated from rice panicle showing bacterial panicle blight.</title>
        <authorList>
            <person name="Choi S.Y."/>
            <person name="Lee Y.H."/>
        </authorList>
    </citation>
    <scope>NUCLEOTIDE SEQUENCE</scope>
    <source>
        <strain evidence="7">GR20004</strain>
    </source>
</reference>
<dbReference type="CDD" id="cd03801">
    <property type="entry name" value="GT4_PimA-like"/>
    <property type="match status" value="1"/>
</dbReference>
<evidence type="ECO:0000259" key="4">
    <source>
        <dbReference type="Pfam" id="PF00534"/>
    </source>
</evidence>
<keyword evidence="3" id="KW-0808">Transferase</keyword>
<evidence type="ECO:0000313" key="8">
    <source>
        <dbReference type="Proteomes" id="UP000594892"/>
    </source>
</evidence>
<evidence type="ECO:0000313" key="9">
    <source>
        <dbReference type="Proteomes" id="UP001056386"/>
    </source>
</evidence>
<organism evidence="6 8">
    <name type="scientific">Burkholderia glumae</name>
    <name type="common">Pseudomonas glumae</name>
    <dbReference type="NCBI Taxonomy" id="337"/>
    <lineage>
        <taxon>Bacteria</taxon>
        <taxon>Pseudomonadati</taxon>
        <taxon>Pseudomonadota</taxon>
        <taxon>Betaproteobacteria</taxon>
        <taxon>Burkholderiales</taxon>
        <taxon>Burkholderiaceae</taxon>
        <taxon>Burkholderia</taxon>
    </lineage>
</organism>
<dbReference type="GeneID" id="45697151"/>
<accession>A0AAP9Y4F0</accession>
<keyword evidence="2" id="KW-0328">Glycosyltransferase</keyword>
<dbReference type="GO" id="GO:0016757">
    <property type="term" value="F:glycosyltransferase activity"/>
    <property type="evidence" value="ECO:0007669"/>
    <property type="project" value="UniProtKB-KW"/>
</dbReference>
<sequence>MLQSLFSLFRKRPERRRRTDGKLGVVIELASFDKGGLEKVVLDSAIAFDRARFDVTIVTPGTVGHLGTVARDAGLRVVGLPAGNPLPAYERLLAEDGIDIAMSHFSDTGYPLFEKFGIPNVTYIHNVYAFFSDAQASAFARNDRYVDRYVSVSRNATRFAVHRLGVSEAKVDTIPNGLILAEHEARERQPQSLTRAELGLADTDYVFANVASYNLHKGHYLMADAMLHLLERRRDVKILCVGNVVYAPHIDALRAHLDAHGLSEHILMPGYVADVAAVHRIADAFLLPSFIEGWSIAMNEAMFYRKPMVLSDTGASAEVIEQDDIGILVPNEYGDTIDLNSKLLDELAYAPRRYRVAPVLADAMDRMASDRQGWRERGARGRDKIYAHYDFAGIVSRYEAVIEDVVRAHAR</sequence>
<evidence type="ECO:0000256" key="2">
    <source>
        <dbReference type="ARBA" id="ARBA00022676"/>
    </source>
</evidence>
<dbReference type="Pfam" id="PF13439">
    <property type="entry name" value="Glyco_transf_4"/>
    <property type="match status" value="1"/>
</dbReference>
<evidence type="ECO:0000256" key="1">
    <source>
        <dbReference type="ARBA" id="ARBA00009481"/>
    </source>
</evidence>
<dbReference type="PANTHER" id="PTHR12526">
    <property type="entry name" value="GLYCOSYLTRANSFERASE"/>
    <property type="match status" value="1"/>
</dbReference>
<dbReference type="AlphaFoldDB" id="A0AAP9Y4F0"/>
<dbReference type="Pfam" id="PF00534">
    <property type="entry name" value="Glycos_transf_1"/>
    <property type="match status" value="1"/>
</dbReference>
<proteinExistence type="inferred from homology"/>
<keyword evidence="9" id="KW-1185">Reference proteome</keyword>
<dbReference type="PANTHER" id="PTHR12526:SF640">
    <property type="entry name" value="COLANIC ACID BIOSYNTHESIS GLYCOSYLTRANSFERASE WCAL-RELATED"/>
    <property type="match status" value="1"/>
</dbReference>
<evidence type="ECO:0000313" key="7">
    <source>
        <dbReference type="EMBL" id="USS46779.1"/>
    </source>
</evidence>
<gene>
    <name evidence="6" type="ORF">I6H06_19405</name>
    <name evidence="7" type="ORF">NFI99_17915</name>
</gene>
<dbReference type="Proteomes" id="UP001056386">
    <property type="component" value="Chromosome 1"/>
</dbReference>
<reference evidence="6 8" key="1">
    <citation type="submission" date="2020-12" db="EMBL/GenBank/DDBJ databases">
        <title>FDA dAtabase for Regulatory Grade micrObial Sequences (FDA-ARGOS): Supporting development and validation of Infectious Disease Dx tests.</title>
        <authorList>
            <person name="Minogue T."/>
            <person name="Wolcott M."/>
            <person name="Wasieloski L."/>
            <person name="Aguilar W."/>
            <person name="Moore D."/>
            <person name="Jaissle J."/>
            <person name="Tallon L."/>
            <person name="Sadzewicz L."/>
            <person name="Zhao X."/>
            <person name="Boylan J."/>
            <person name="Ott S."/>
            <person name="Bowen H."/>
            <person name="Vavikolanu K."/>
            <person name="Mehta A."/>
            <person name="Aluvathingal J."/>
            <person name="Nadendla S."/>
            <person name="Yan Y."/>
            <person name="Sichtig H."/>
        </authorList>
    </citation>
    <scope>NUCLEOTIDE SEQUENCE [LARGE SCALE GENOMIC DNA]</scope>
    <source>
        <strain evidence="6 8">FDAARGOS_949</strain>
    </source>
</reference>
<dbReference type="EMBL" id="CP065601">
    <property type="protein sequence ID" value="QPQ94318.1"/>
    <property type="molecule type" value="Genomic_DNA"/>
</dbReference>
<name>A0AAP9Y4F0_BURGL</name>
<dbReference type="SUPFAM" id="SSF53756">
    <property type="entry name" value="UDP-Glycosyltransferase/glycogen phosphorylase"/>
    <property type="match status" value="1"/>
</dbReference>
<dbReference type="InterPro" id="IPR028098">
    <property type="entry name" value="Glyco_trans_4-like_N"/>
</dbReference>
<dbReference type="Gene3D" id="3.40.50.2000">
    <property type="entry name" value="Glycogen Phosphorylase B"/>
    <property type="match status" value="2"/>
</dbReference>